<evidence type="ECO:0000256" key="3">
    <source>
        <dbReference type="ARBA" id="ARBA00022777"/>
    </source>
</evidence>
<dbReference type="InterPro" id="IPR000719">
    <property type="entry name" value="Prot_kinase_dom"/>
</dbReference>
<evidence type="ECO:0000256" key="5">
    <source>
        <dbReference type="PROSITE-ProRule" id="PRU10141"/>
    </source>
</evidence>
<dbReference type="InterPro" id="IPR008271">
    <property type="entry name" value="Ser/Thr_kinase_AS"/>
</dbReference>
<organism evidence="7 8">
    <name type="scientific">Chondromyces crocatus</name>
    <dbReference type="NCBI Taxonomy" id="52"/>
    <lineage>
        <taxon>Bacteria</taxon>
        <taxon>Pseudomonadati</taxon>
        <taxon>Myxococcota</taxon>
        <taxon>Polyangia</taxon>
        <taxon>Polyangiales</taxon>
        <taxon>Polyangiaceae</taxon>
        <taxon>Chondromyces</taxon>
    </lineage>
</organism>
<dbReference type="AlphaFoldDB" id="A0A0K1ESC2"/>
<dbReference type="GO" id="GO:0005524">
    <property type="term" value="F:ATP binding"/>
    <property type="evidence" value="ECO:0007669"/>
    <property type="project" value="UniProtKB-UniRule"/>
</dbReference>
<dbReference type="Gene3D" id="1.10.510.10">
    <property type="entry name" value="Transferase(Phosphotransferase) domain 1"/>
    <property type="match status" value="1"/>
</dbReference>
<evidence type="ECO:0000256" key="2">
    <source>
        <dbReference type="ARBA" id="ARBA00022741"/>
    </source>
</evidence>
<evidence type="ECO:0000256" key="1">
    <source>
        <dbReference type="ARBA" id="ARBA00022679"/>
    </source>
</evidence>
<dbReference type="InterPro" id="IPR017441">
    <property type="entry name" value="Protein_kinase_ATP_BS"/>
</dbReference>
<dbReference type="PANTHER" id="PTHR43289">
    <property type="entry name" value="MITOGEN-ACTIVATED PROTEIN KINASE KINASE KINASE 20-RELATED"/>
    <property type="match status" value="1"/>
</dbReference>
<accession>A0A0K1ESC2</accession>
<dbReference type="InterPro" id="IPR011009">
    <property type="entry name" value="Kinase-like_dom_sf"/>
</dbReference>
<feature type="domain" description="Protein kinase" evidence="6">
    <location>
        <begin position="10"/>
        <end position="262"/>
    </location>
</feature>
<dbReference type="Pfam" id="PF00069">
    <property type="entry name" value="Pkinase"/>
    <property type="match status" value="1"/>
</dbReference>
<dbReference type="SMART" id="SM00220">
    <property type="entry name" value="S_TKc"/>
    <property type="match status" value="1"/>
</dbReference>
<name>A0A0K1ESC2_CHOCO</name>
<dbReference type="KEGG" id="ccro:CMC5_079970"/>
<proteinExistence type="predicted"/>
<keyword evidence="3" id="KW-0418">Kinase</keyword>
<keyword evidence="8" id="KW-1185">Reference proteome</keyword>
<evidence type="ECO:0000313" key="8">
    <source>
        <dbReference type="Proteomes" id="UP000067626"/>
    </source>
</evidence>
<keyword evidence="4 5" id="KW-0067">ATP-binding</keyword>
<evidence type="ECO:0000259" key="6">
    <source>
        <dbReference type="PROSITE" id="PS50011"/>
    </source>
</evidence>
<dbReference type="CDD" id="cd14014">
    <property type="entry name" value="STKc_PknB_like"/>
    <property type="match status" value="1"/>
</dbReference>
<dbReference type="GO" id="GO:0004674">
    <property type="term" value="F:protein serine/threonine kinase activity"/>
    <property type="evidence" value="ECO:0007669"/>
    <property type="project" value="TreeGrafter"/>
</dbReference>
<dbReference type="PANTHER" id="PTHR43289:SF6">
    <property type="entry name" value="SERINE_THREONINE-PROTEIN KINASE NEKL-3"/>
    <property type="match status" value="1"/>
</dbReference>
<sequence length="269" mass="30280">MSRYNVPVVYELHSVIGAGGFADVHRGRRRDTGSVYAVKILREAWDPCARQRFVAEARHQLRAQGNHVVRIVDWNLEAPEPFIVQEYMPEGSLEERLIREREAGQYTWRTCCALRAMTEVAEALTDLHSQGYVHRDVKPGNLLFDQRTGRLKLNDFGCSATVDARLVSAGFCGTPAYAAPEQEISPGPKSDIYPLGVMLHELLAGSRLPTEWWNQSIAWPSQIHTCGLGVEIDQLIRWLASPNPLRRPTAVQAYQVLNDAWARYSSRAA</sequence>
<evidence type="ECO:0000313" key="7">
    <source>
        <dbReference type="EMBL" id="AKT43761.1"/>
    </source>
</evidence>
<protein>
    <recommendedName>
        <fullName evidence="6">Protein kinase domain-containing protein</fullName>
    </recommendedName>
</protein>
<dbReference type="PROSITE" id="PS00108">
    <property type="entry name" value="PROTEIN_KINASE_ST"/>
    <property type="match status" value="1"/>
</dbReference>
<dbReference type="OrthoDB" id="5491838at2"/>
<dbReference type="RefSeq" id="WP_082363238.1">
    <property type="nucleotide sequence ID" value="NZ_CP012159.1"/>
</dbReference>
<dbReference type="STRING" id="52.CMC5_079970"/>
<keyword evidence="2 5" id="KW-0547">Nucleotide-binding</keyword>
<dbReference type="EMBL" id="CP012159">
    <property type="protein sequence ID" value="AKT43761.1"/>
    <property type="molecule type" value="Genomic_DNA"/>
</dbReference>
<keyword evidence="1" id="KW-0808">Transferase</keyword>
<dbReference type="SUPFAM" id="SSF56112">
    <property type="entry name" value="Protein kinase-like (PK-like)"/>
    <property type="match status" value="1"/>
</dbReference>
<dbReference type="Proteomes" id="UP000067626">
    <property type="component" value="Chromosome"/>
</dbReference>
<evidence type="ECO:0000256" key="4">
    <source>
        <dbReference type="ARBA" id="ARBA00022840"/>
    </source>
</evidence>
<reference evidence="7 8" key="1">
    <citation type="submission" date="2015-07" db="EMBL/GenBank/DDBJ databases">
        <title>Genome analysis of myxobacterium Chondromyces crocatus Cm c5 reveals a high potential for natural compound synthesis and the genetic basis for the loss of fruiting body formation.</title>
        <authorList>
            <person name="Zaburannyi N."/>
            <person name="Bunk B."/>
            <person name="Maier J."/>
            <person name="Overmann J."/>
            <person name="Mueller R."/>
        </authorList>
    </citation>
    <scope>NUCLEOTIDE SEQUENCE [LARGE SCALE GENOMIC DNA]</scope>
    <source>
        <strain evidence="7 8">Cm c5</strain>
    </source>
</reference>
<dbReference type="PROSITE" id="PS00107">
    <property type="entry name" value="PROTEIN_KINASE_ATP"/>
    <property type="match status" value="1"/>
</dbReference>
<feature type="binding site" evidence="5">
    <location>
        <position position="39"/>
    </location>
    <ligand>
        <name>ATP</name>
        <dbReference type="ChEBI" id="CHEBI:30616"/>
    </ligand>
</feature>
<gene>
    <name evidence="7" type="ORF">CMC5_079970</name>
</gene>
<dbReference type="PROSITE" id="PS50011">
    <property type="entry name" value="PROTEIN_KINASE_DOM"/>
    <property type="match status" value="1"/>
</dbReference>